<evidence type="ECO:0000313" key="2">
    <source>
        <dbReference type="EMBL" id="KRR18557.1"/>
    </source>
</evidence>
<dbReference type="OrthoDB" id="8223640at2"/>
<evidence type="ECO:0000313" key="3">
    <source>
        <dbReference type="Proteomes" id="UP000051660"/>
    </source>
</evidence>
<accession>A0A0R3MLX0</accession>
<evidence type="ECO:0008006" key="4">
    <source>
        <dbReference type="Google" id="ProtNLM"/>
    </source>
</evidence>
<organism evidence="2 3">
    <name type="scientific">Bradyrhizobium lablabi</name>
    <dbReference type="NCBI Taxonomy" id="722472"/>
    <lineage>
        <taxon>Bacteria</taxon>
        <taxon>Pseudomonadati</taxon>
        <taxon>Pseudomonadota</taxon>
        <taxon>Alphaproteobacteria</taxon>
        <taxon>Hyphomicrobiales</taxon>
        <taxon>Nitrobacteraceae</taxon>
        <taxon>Bradyrhizobium</taxon>
    </lineage>
</organism>
<comment type="caution">
    <text evidence="2">The sequence shown here is derived from an EMBL/GenBank/DDBJ whole genome shotgun (WGS) entry which is preliminary data.</text>
</comment>
<sequence length="160" mass="17346">MQRYFFAFLVFASAPSALAVELPKEGSYDYTACWSGVNNVITFSKNHTASSYEMTGTTRSNPPDGMFDKNTFRCVGMNASLDGKFTGSTVCETVDVDGDKRLAYFSLASDGSLTRENVAGTGKYEGMKTVGTVHPLGPFPAIKVGTFQDCNHQTGTYKLK</sequence>
<name>A0A0R3MLX0_9BRAD</name>
<proteinExistence type="predicted"/>
<protein>
    <recommendedName>
        <fullName evidence="4">DUF3617 family protein</fullName>
    </recommendedName>
</protein>
<gene>
    <name evidence="2" type="ORF">CQ14_24475</name>
</gene>
<dbReference type="RefSeq" id="WP_057861463.1">
    <property type="nucleotide sequence ID" value="NZ_LLYB01000103.1"/>
</dbReference>
<dbReference type="AlphaFoldDB" id="A0A0R3MLX0"/>
<dbReference type="EMBL" id="LLYB01000103">
    <property type="protein sequence ID" value="KRR18557.1"/>
    <property type="molecule type" value="Genomic_DNA"/>
</dbReference>
<feature type="signal peptide" evidence="1">
    <location>
        <begin position="1"/>
        <end position="19"/>
    </location>
</feature>
<evidence type="ECO:0000256" key="1">
    <source>
        <dbReference type="SAM" id="SignalP"/>
    </source>
</evidence>
<reference evidence="2 3" key="1">
    <citation type="submission" date="2014-03" db="EMBL/GenBank/DDBJ databases">
        <title>Bradyrhizobium valentinum sp. nov., isolated from effective nodules of Lupinus mariae-josephae, a lupine endemic of basic-lime soils in Eastern Spain.</title>
        <authorList>
            <person name="Duran D."/>
            <person name="Rey L."/>
            <person name="Navarro A."/>
            <person name="Busquets A."/>
            <person name="Imperial J."/>
            <person name="Ruiz-Argueso T."/>
        </authorList>
    </citation>
    <scope>NUCLEOTIDE SEQUENCE [LARGE SCALE GENOMIC DNA]</scope>
    <source>
        <strain evidence="2 3">CCBAU 23086</strain>
    </source>
</reference>
<keyword evidence="1" id="KW-0732">Signal</keyword>
<dbReference type="Proteomes" id="UP000051660">
    <property type="component" value="Unassembled WGS sequence"/>
</dbReference>
<feature type="chain" id="PRO_5006444322" description="DUF3617 family protein" evidence="1">
    <location>
        <begin position="20"/>
        <end position="160"/>
    </location>
</feature>